<dbReference type="InterPro" id="IPR002201">
    <property type="entry name" value="Glyco_trans_9"/>
</dbReference>
<dbReference type="HOGENOM" id="CLU_638930_0_0_7"/>
<dbReference type="GO" id="GO:0009244">
    <property type="term" value="P:lipopolysaccharide core region biosynthetic process"/>
    <property type="evidence" value="ECO:0007669"/>
    <property type="project" value="TreeGrafter"/>
</dbReference>
<dbReference type="STRING" id="526222.Desal_1967"/>
<dbReference type="InterPro" id="IPR051199">
    <property type="entry name" value="LPS_LOS_Heptosyltrfase"/>
</dbReference>
<name>C6BV52_MARSD</name>
<keyword evidence="4" id="KW-1185">Reference proteome</keyword>
<dbReference type="SUPFAM" id="SSF53756">
    <property type="entry name" value="UDP-Glycosyltransferase/glycogen phosphorylase"/>
    <property type="match status" value="1"/>
</dbReference>
<dbReference type="eggNOG" id="COG0859">
    <property type="taxonomic scope" value="Bacteria"/>
</dbReference>
<dbReference type="GO" id="GO:0008713">
    <property type="term" value="F:ADP-heptose-lipopolysaccharide heptosyltransferase activity"/>
    <property type="evidence" value="ECO:0007669"/>
    <property type="project" value="TreeGrafter"/>
</dbReference>
<dbReference type="GO" id="GO:0005829">
    <property type="term" value="C:cytosol"/>
    <property type="evidence" value="ECO:0007669"/>
    <property type="project" value="TreeGrafter"/>
</dbReference>
<proteinExistence type="predicted"/>
<dbReference type="Proteomes" id="UP000002601">
    <property type="component" value="Chromosome"/>
</dbReference>
<dbReference type="CDD" id="cd03789">
    <property type="entry name" value="GT9_LPS_heptosyltransferase"/>
    <property type="match status" value="1"/>
</dbReference>
<evidence type="ECO:0000256" key="2">
    <source>
        <dbReference type="ARBA" id="ARBA00022679"/>
    </source>
</evidence>
<sequence>MKRALVIQLTRFGDLVQTKRLVLTLQRLGFTVHLCLDRSLENLARIIYPACEIHPLIAHGSGIDGQGIDTVLPVNYEVFKQLFEIDFTEIYNLNFSAMNYALSSMFDPKKVKGHKRVKGQTMKDPWFELGFRLAAERRNNINLVDYWAALSPDMLPAKDVNPVAAPGGKGIGVVLAGRESRRSLPYDVLAPLVMSVRSKIKNKDIFLLGSKAERDAGRKLISKFPAAIAQSTVNLAGETDWKGLVDAVTGLDVVITPDTGTMHLAAHLGVPVLGFFLSSAWCTETGPYGEGHTILQANTDCSPCMESQPCYHDLKCLAPFKDPLTARYLATRKPEHLPAGISVFESGCDFLGTEFILKAGNDPSGVRRQRLRKFIGCHLGVLDIGEHGPFPDLAEKFYKDKDWITA</sequence>
<dbReference type="OrthoDB" id="5506840at2"/>
<evidence type="ECO:0000313" key="4">
    <source>
        <dbReference type="Proteomes" id="UP000002601"/>
    </source>
</evidence>
<dbReference type="KEGG" id="dsa:Desal_1967"/>
<evidence type="ECO:0000313" key="3">
    <source>
        <dbReference type="EMBL" id="ACS80027.1"/>
    </source>
</evidence>
<dbReference type="PANTHER" id="PTHR30160">
    <property type="entry name" value="TETRAACYLDISACCHARIDE 4'-KINASE-RELATED"/>
    <property type="match status" value="1"/>
</dbReference>
<dbReference type="Gene3D" id="3.40.50.2000">
    <property type="entry name" value="Glycogen Phosphorylase B"/>
    <property type="match status" value="1"/>
</dbReference>
<keyword evidence="2 3" id="KW-0808">Transferase</keyword>
<dbReference type="RefSeq" id="WP_015851843.1">
    <property type="nucleotide sequence ID" value="NC_012881.1"/>
</dbReference>
<dbReference type="CAZy" id="GT9">
    <property type="family name" value="Glycosyltransferase Family 9"/>
</dbReference>
<dbReference type="EMBL" id="CP001649">
    <property type="protein sequence ID" value="ACS80027.1"/>
    <property type="molecule type" value="Genomic_DNA"/>
</dbReference>
<organism evidence="3 4">
    <name type="scientific">Maridesulfovibrio salexigens (strain ATCC 14822 / DSM 2638 / NCIMB 8403 / VKM B-1763)</name>
    <name type="common">Desulfovibrio salexigens</name>
    <dbReference type="NCBI Taxonomy" id="526222"/>
    <lineage>
        <taxon>Bacteria</taxon>
        <taxon>Pseudomonadati</taxon>
        <taxon>Thermodesulfobacteriota</taxon>
        <taxon>Desulfovibrionia</taxon>
        <taxon>Desulfovibrionales</taxon>
        <taxon>Desulfovibrionaceae</taxon>
        <taxon>Maridesulfovibrio</taxon>
    </lineage>
</organism>
<evidence type="ECO:0000256" key="1">
    <source>
        <dbReference type="ARBA" id="ARBA00022676"/>
    </source>
</evidence>
<dbReference type="Pfam" id="PF01075">
    <property type="entry name" value="Glyco_transf_9"/>
    <property type="match status" value="1"/>
</dbReference>
<dbReference type="AlphaFoldDB" id="C6BV52"/>
<reference evidence="3 4" key="1">
    <citation type="submission" date="2009-06" db="EMBL/GenBank/DDBJ databases">
        <title>Complete sequence of Desulfovibrio salexigens DSM 2638.</title>
        <authorList>
            <consortium name="US DOE Joint Genome Institute"/>
            <person name="Lucas S."/>
            <person name="Copeland A."/>
            <person name="Lapidus A."/>
            <person name="Glavina del Rio T."/>
            <person name="Tice H."/>
            <person name="Bruce D."/>
            <person name="Goodwin L."/>
            <person name="Pitluck S."/>
            <person name="Munk A.C."/>
            <person name="Brettin T."/>
            <person name="Detter J.C."/>
            <person name="Han C."/>
            <person name="Tapia R."/>
            <person name="Larimer F."/>
            <person name="Land M."/>
            <person name="Hauser L."/>
            <person name="Kyrpides N."/>
            <person name="Anderson I."/>
            <person name="Wall J.D."/>
            <person name="Arkin A.P."/>
            <person name="Dehal P."/>
            <person name="Chivian D."/>
            <person name="Giles B."/>
            <person name="Hazen T.C."/>
        </authorList>
    </citation>
    <scope>NUCLEOTIDE SEQUENCE [LARGE SCALE GENOMIC DNA]</scope>
    <source>
        <strain evidence="4">ATCC 14822 / DSM 2638 / NCIMB 8403 / VKM B-1763</strain>
    </source>
</reference>
<keyword evidence="1" id="KW-0328">Glycosyltransferase</keyword>
<gene>
    <name evidence="3" type="ordered locus">Desal_1967</name>
</gene>
<accession>C6BV52</accession>
<protein>
    <submittedName>
        <fullName evidence="3">Glycosyl transferase family 9</fullName>
    </submittedName>
</protein>